<dbReference type="OrthoDB" id="6397760at2"/>
<dbReference type="GO" id="GO:0030288">
    <property type="term" value="C:outer membrane-bounded periplasmic space"/>
    <property type="evidence" value="ECO:0007669"/>
    <property type="project" value="TreeGrafter"/>
</dbReference>
<feature type="domain" description="Tail specific protease" evidence="1">
    <location>
        <begin position="214"/>
        <end position="445"/>
    </location>
</feature>
<dbReference type="AlphaFoldDB" id="A0A3N5Z882"/>
<evidence type="ECO:0000313" key="3">
    <source>
        <dbReference type="Proteomes" id="UP000275281"/>
    </source>
</evidence>
<dbReference type="CDD" id="cd06567">
    <property type="entry name" value="Peptidase_S41"/>
    <property type="match status" value="1"/>
</dbReference>
<proteinExistence type="predicted"/>
<reference evidence="2 3" key="1">
    <citation type="submission" date="2018-11" db="EMBL/GenBank/DDBJ databases">
        <authorList>
            <person name="Ye M.-Q."/>
            <person name="Du Z.-J."/>
        </authorList>
    </citation>
    <scope>NUCLEOTIDE SEQUENCE [LARGE SCALE GENOMIC DNA]</scope>
    <source>
        <strain evidence="2 3">U0105</strain>
    </source>
</reference>
<dbReference type="GO" id="GO:0007165">
    <property type="term" value="P:signal transduction"/>
    <property type="evidence" value="ECO:0007669"/>
    <property type="project" value="TreeGrafter"/>
</dbReference>
<dbReference type="GO" id="GO:0006508">
    <property type="term" value="P:proteolysis"/>
    <property type="evidence" value="ECO:0007669"/>
    <property type="project" value="InterPro"/>
</dbReference>
<dbReference type="EMBL" id="RPOK01000002">
    <property type="protein sequence ID" value="RPJ66984.1"/>
    <property type="molecule type" value="Genomic_DNA"/>
</dbReference>
<name>A0A3N5Z882_9ALTE</name>
<keyword evidence="3" id="KW-1185">Reference proteome</keyword>
<dbReference type="InterPro" id="IPR029045">
    <property type="entry name" value="ClpP/crotonase-like_dom_sf"/>
</dbReference>
<dbReference type="InterPro" id="IPR005151">
    <property type="entry name" value="Tail-specific_protease"/>
</dbReference>
<dbReference type="RefSeq" id="WP_124026889.1">
    <property type="nucleotide sequence ID" value="NZ_JBHRSN010000015.1"/>
</dbReference>
<organism evidence="2 3">
    <name type="scientific">Alteromonas sediminis</name>
    <dbReference type="NCBI Taxonomy" id="2259342"/>
    <lineage>
        <taxon>Bacteria</taxon>
        <taxon>Pseudomonadati</taxon>
        <taxon>Pseudomonadota</taxon>
        <taxon>Gammaproteobacteria</taxon>
        <taxon>Alteromonadales</taxon>
        <taxon>Alteromonadaceae</taxon>
        <taxon>Alteromonas/Salinimonas group</taxon>
        <taxon>Alteromonas</taxon>
    </lineage>
</organism>
<dbReference type="Pfam" id="PF03572">
    <property type="entry name" value="Peptidase_S41"/>
    <property type="match status" value="1"/>
</dbReference>
<dbReference type="SUPFAM" id="SSF52096">
    <property type="entry name" value="ClpP/crotonase"/>
    <property type="match status" value="1"/>
</dbReference>
<accession>A0A3N5Z882</accession>
<comment type="caution">
    <text evidence="2">The sequence shown here is derived from an EMBL/GenBank/DDBJ whole genome shotgun (WGS) entry which is preliminary data.</text>
</comment>
<dbReference type="PANTHER" id="PTHR32060:SF30">
    <property type="entry name" value="CARBOXY-TERMINAL PROCESSING PROTEASE CTPA"/>
    <property type="match status" value="1"/>
</dbReference>
<dbReference type="PANTHER" id="PTHR32060">
    <property type="entry name" value="TAIL-SPECIFIC PROTEASE"/>
    <property type="match status" value="1"/>
</dbReference>
<gene>
    <name evidence="2" type="ORF">DRW07_05420</name>
</gene>
<dbReference type="PROSITE" id="PS51257">
    <property type="entry name" value="PROKAR_LIPOPROTEIN"/>
    <property type="match status" value="1"/>
</dbReference>
<evidence type="ECO:0000313" key="2">
    <source>
        <dbReference type="EMBL" id="RPJ66984.1"/>
    </source>
</evidence>
<dbReference type="Gene3D" id="3.90.226.10">
    <property type="entry name" value="2-enoyl-CoA Hydratase, Chain A, domain 1"/>
    <property type="match status" value="1"/>
</dbReference>
<dbReference type="GO" id="GO:0004175">
    <property type="term" value="F:endopeptidase activity"/>
    <property type="evidence" value="ECO:0007669"/>
    <property type="project" value="TreeGrafter"/>
</dbReference>
<dbReference type="Proteomes" id="UP000275281">
    <property type="component" value="Unassembled WGS sequence"/>
</dbReference>
<protein>
    <submittedName>
        <fullName evidence="2">Peptidase S41</fullName>
    </submittedName>
</protein>
<sequence length="487" mass="54584">MKRVSILLVLILTLSACQQRHLDIFPELSNEALLTKQLTVEQMHDDIDAFLEGALTRHPEIEEYADVPSLKAQAEKLKASITSPLTRIAFYRVVGKLSPFFQDGHSFLIWPYQELNLARDQGHKTFPLSVTVGQNGQLQLKQAYKIGDRSIPSSTEILSINGVESDQILSTLKQYVGGETELLREHVVAMRFGIGLWAYYGWLDSFNIELELPDGAQSVSLQKDGLWPEADAQATGMTASEAGKDHYYKRLSEDVGFIYLAHFDVEPDTFETFIDDTFATLREQKIKHLIIDVRDNPGGNTDTVTYLTKHLADKPFRMISKLKEKLNEENRGWFNYKGEVGEILLSDWDDWETPVAENKRFHGSTYLLIGPVTYSASIVLATTLKDNDIATLVGKTTGGFANQSAQGNLFNLPHSELRAYITTRMLVRPNGELARQGVVPHYNVNDYAIARCQQADGNNDPSLALIDLLLSGELEECKKVVTQSGKQ</sequence>
<evidence type="ECO:0000259" key="1">
    <source>
        <dbReference type="SMART" id="SM00245"/>
    </source>
</evidence>
<dbReference type="SMART" id="SM00245">
    <property type="entry name" value="TSPc"/>
    <property type="match status" value="1"/>
</dbReference>
<dbReference type="GO" id="GO:0008236">
    <property type="term" value="F:serine-type peptidase activity"/>
    <property type="evidence" value="ECO:0007669"/>
    <property type="project" value="InterPro"/>
</dbReference>